<evidence type="ECO:0000259" key="1">
    <source>
        <dbReference type="Pfam" id="PF00294"/>
    </source>
</evidence>
<proteinExistence type="predicted"/>
<gene>
    <name evidence="2" type="ORF">PRZ48_002786</name>
</gene>
<dbReference type="Gene3D" id="3.40.1190.20">
    <property type="match status" value="1"/>
</dbReference>
<dbReference type="EMBL" id="JAXOVC010000002">
    <property type="protein sequence ID" value="KAK4504824.1"/>
    <property type="molecule type" value="Genomic_DNA"/>
</dbReference>
<dbReference type="InterPro" id="IPR011611">
    <property type="entry name" value="PfkB_dom"/>
</dbReference>
<keyword evidence="3" id="KW-1185">Reference proteome</keyword>
<sequence length="348" mass="37772">MAENVEPAVDFVTLGMFIIGTLLDDIYPPEGSDQKPQLNVIGGAGTYSAVGARLFSPPPQSKTVGWIVDAGNDFPTEIQTTIEAWDTGVLIRDRPAPTTRGWNGYSGNQHRAFRYLTEKKRLSADDLTPALLKSKSFHLISNPLRCIDQVKNILKWRRVASGTAARSPIIIWEPVPDLCTAEELENTMKALKYVDVVSPNHEELAALFGLSTPDKVDKDMVEELAGRLLENGVGAEGNGAVVVRAGALGCFVSHRTASQWLPAFHQDASKVIDPTGGGNGFLGGFAVGLVRKEDYVEAARWGSVAASFCIEQTGVPQLNAPTFFGQQPEKWNGVNVFDRLSDFSKRTA</sequence>
<evidence type="ECO:0000313" key="2">
    <source>
        <dbReference type="EMBL" id="KAK4504824.1"/>
    </source>
</evidence>
<comment type="caution">
    <text evidence="2">The sequence shown here is derived from an EMBL/GenBank/DDBJ whole genome shotgun (WGS) entry which is preliminary data.</text>
</comment>
<dbReference type="InterPro" id="IPR029056">
    <property type="entry name" value="Ribokinase-like"/>
</dbReference>
<dbReference type="PANTHER" id="PTHR47098">
    <property type="entry name" value="PROTEIN MAK32"/>
    <property type="match status" value="1"/>
</dbReference>
<accession>A0ABR0ETV0</accession>
<dbReference type="PANTHER" id="PTHR47098:SF2">
    <property type="entry name" value="PROTEIN MAK32"/>
    <property type="match status" value="1"/>
</dbReference>
<dbReference type="SUPFAM" id="SSF53613">
    <property type="entry name" value="Ribokinase-like"/>
    <property type="match status" value="1"/>
</dbReference>
<evidence type="ECO:0000313" key="3">
    <source>
        <dbReference type="Proteomes" id="UP001305779"/>
    </source>
</evidence>
<protein>
    <recommendedName>
        <fullName evidence="1">Carbohydrate kinase PfkB domain-containing protein</fullName>
    </recommendedName>
</protein>
<dbReference type="Proteomes" id="UP001305779">
    <property type="component" value="Unassembled WGS sequence"/>
</dbReference>
<organism evidence="2 3">
    <name type="scientific">Zasmidium cellare</name>
    <name type="common">Wine cellar mold</name>
    <name type="synonym">Racodium cellare</name>
    <dbReference type="NCBI Taxonomy" id="395010"/>
    <lineage>
        <taxon>Eukaryota</taxon>
        <taxon>Fungi</taxon>
        <taxon>Dikarya</taxon>
        <taxon>Ascomycota</taxon>
        <taxon>Pezizomycotina</taxon>
        <taxon>Dothideomycetes</taxon>
        <taxon>Dothideomycetidae</taxon>
        <taxon>Mycosphaerellales</taxon>
        <taxon>Mycosphaerellaceae</taxon>
        <taxon>Zasmidium</taxon>
    </lineage>
</organism>
<reference evidence="2 3" key="1">
    <citation type="journal article" date="2023" name="G3 (Bethesda)">
        <title>A chromosome-level genome assembly of Zasmidium syzygii isolated from banana leaves.</title>
        <authorList>
            <person name="van Westerhoven A.C."/>
            <person name="Mehrabi R."/>
            <person name="Talebi R."/>
            <person name="Steentjes M.B.F."/>
            <person name="Corcolon B."/>
            <person name="Chong P.A."/>
            <person name="Kema G.H.J."/>
            <person name="Seidl M.F."/>
        </authorList>
    </citation>
    <scope>NUCLEOTIDE SEQUENCE [LARGE SCALE GENOMIC DNA]</scope>
    <source>
        <strain evidence="2 3">P124</strain>
    </source>
</reference>
<name>A0ABR0ETV0_ZASCE</name>
<feature type="domain" description="Carbohydrate kinase PfkB" evidence="1">
    <location>
        <begin position="184"/>
        <end position="315"/>
    </location>
</feature>
<dbReference type="Pfam" id="PF00294">
    <property type="entry name" value="PfkB"/>
    <property type="match status" value="1"/>
</dbReference>